<dbReference type="GO" id="GO:0005576">
    <property type="term" value="C:extracellular region"/>
    <property type="evidence" value="ECO:0007669"/>
    <property type="project" value="UniProtKB-SubCell"/>
</dbReference>
<protein>
    <submittedName>
        <fullName evidence="3">Hemolysin-type calcium-binding toxin, RTX-like, Putative oscillin</fullName>
    </submittedName>
</protein>
<name>A0A9P1KD36_9CYAN</name>
<dbReference type="InterPro" id="IPR050557">
    <property type="entry name" value="RTX_toxin/Mannuronan_C5-epim"/>
</dbReference>
<organism evidence="3 4">
    <name type="scientific">Limnospira indica PCC 8005</name>
    <dbReference type="NCBI Taxonomy" id="376219"/>
    <lineage>
        <taxon>Bacteria</taxon>
        <taxon>Bacillati</taxon>
        <taxon>Cyanobacteriota</taxon>
        <taxon>Cyanophyceae</taxon>
        <taxon>Oscillatoriophycideae</taxon>
        <taxon>Oscillatoriales</taxon>
        <taxon>Sirenicapillariaceae</taxon>
        <taxon>Limnospira</taxon>
    </lineage>
</organism>
<keyword evidence="4" id="KW-1185">Reference proteome</keyword>
<dbReference type="PRINTS" id="PR00313">
    <property type="entry name" value="CABNDNGRPT"/>
</dbReference>
<dbReference type="InterPro" id="IPR011049">
    <property type="entry name" value="Serralysin-like_metalloprot_C"/>
</dbReference>
<dbReference type="Proteomes" id="UP000032946">
    <property type="component" value="Chromosome"/>
</dbReference>
<accession>A0A9P1KD36</accession>
<evidence type="ECO:0000313" key="3">
    <source>
        <dbReference type="EMBL" id="CDM93678.1"/>
    </source>
</evidence>
<evidence type="ECO:0000313" key="4">
    <source>
        <dbReference type="Proteomes" id="UP000032946"/>
    </source>
</evidence>
<dbReference type="RefSeq" id="WP_008049091.1">
    <property type="nucleotide sequence ID" value="NZ_FO818640.1"/>
</dbReference>
<dbReference type="InterPro" id="IPR001343">
    <property type="entry name" value="Hemolysn_Ca-bd"/>
</dbReference>
<dbReference type="InterPro" id="IPR018511">
    <property type="entry name" value="Hemolysin-typ_Ca-bd_CS"/>
</dbReference>
<dbReference type="EMBL" id="FO818640">
    <property type="protein sequence ID" value="CDM93678.1"/>
    <property type="molecule type" value="Genomic_DNA"/>
</dbReference>
<dbReference type="GO" id="GO:0005509">
    <property type="term" value="F:calcium ion binding"/>
    <property type="evidence" value="ECO:0007669"/>
    <property type="project" value="InterPro"/>
</dbReference>
<reference evidence="3 4" key="1">
    <citation type="submission" date="2014-02" db="EMBL/GenBank/DDBJ databases">
        <authorList>
            <person name="Genoscope - CEA"/>
        </authorList>
    </citation>
    <scope>NUCLEOTIDE SEQUENCE [LARGE SCALE GENOMIC DNA]</scope>
    <source>
        <strain evidence="3 4">PCC 8005</strain>
    </source>
</reference>
<keyword evidence="2" id="KW-0964">Secreted</keyword>
<dbReference type="Pfam" id="PF17963">
    <property type="entry name" value="Big_9"/>
    <property type="match status" value="1"/>
</dbReference>
<comment type="subcellular location">
    <subcellularLocation>
        <location evidence="1">Secreted</location>
    </subcellularLocation>
</comment>
<dbReference type="SUPFAM" id="SSF51120">
    <property type="entry name" value="beta-Roll"/>
    <property type="match status" value="5"/>
</dbReference>
<dbReference type="PANTHER" id="PTHR38340:SF1">
    <property type="entry name" value="S-LAYER PROTEIN"/>
    <property type="match status" value="1"/>
</dbReference>
<evidence type="ECO:0000256" key="2">
    <source>
        <dbReference type="ARBA" id="ARBA00022525"/>
    </source>
</evidence>
<proteinExistence type="predicted"/>
<sequence>MRELFFDFEDFQTRNFAPIGTIDGVRFSPNAIALVSVDEGGEGLFDATRTSPPGTTVISYSEAIINTEDSEDSEDSEEIEVNELVTGDRITIDLRNLSPLSIGGGNFSFHYTSPNREHTVELFDREGNSLGTGVLLATPGETFNEFRRFSTTLPRNTGIIAIGSEATELAIDNIRISYFTTLVADPIMTSTPRLVVGTENNDFLQAAEPRLTIPLPPDFIRDEKAITNIENVSNGSATILPGGVGVEFIPDTTSLGGSGSFDYTLRDRHNQFATATATISFQPVTAIQGRGGNDTLVGDQFDQTLDGGTGNDSILGGSGNDTLLGGPGDDTLFGGLGDDLLQAGSGDNILDGGPGNDTLLGGIGNDSLFGGEGNDCLSGGGGNNWLEGGAGVNTLTAGTGNDTLVYLSPNDRGTQPDRILNFTPNSDRLVFQSQSLEEGGFGLSALNTETQTLNPEQFTTNRESLPENTEIPILLYDTITGLLEYDIDGLGTSPPIAIAQLQSEDGSIPNLSPNDIILVDPVSLTRPETVNIIAREVRAATPQEIDGTDSDDTIFAIAPEPFNPVEIPVLDNDSPETGLSISSVSNITGGDVALLNNNTIVRFTPTLPGGTQASFTYTASDGNTQDSANVFIDILPVTRINGLGGDDVLIGSSGPDLLYGGQGNDCLFGEAGDDTLLGDSGDDIVFGGSGDDILFGGPGNDQLYGGADNDILYGGKGDDFLSGDDGDDTLFGNAGNDTLFGGAGNDVFAYISRSQITTGTDLILDFTPGSDRLLFDREEFGFIQIGTTPENILSPQQLVLVETGTYQDNLSLINSPILAYELQTGNLLYDPDGSGTQPPEIIANLQGNPPLSVNDIILIGTAGDDTLDDGDDDDPTDEDTRNITAFALINGTPGNDAIAANDTIDFVGVPVTIPASDNERIAVINTITDLIGGNVNILEGGTAAEFIPTLPGGNLGSFSYEAIDSEGNLIRVPVNVNILTAIDGNAGDDTLIGSDGDDSLFGNLGNDCLIGGAGDDTLVGGEGSDTFAYLSPNQINLGVDLIVDFTPGSDRLLFDSDQFGFTRGTTPENSLSPEQFIFLETGEFNPDNLDTISSPILAYELQTGNLIYDPDGSGTQPPVTVATFIGNPRLSIDDILLIGVPGEDTLEPPNGEETLTGGTIPFIPTLAPDNDPDTDEKLEGSLQGTGEITGFSNFRDALTGNGYLISDLTGQWDANLIDTVIDTDNQETRRYSDGSLDLQLRGEDLVGGSFPDLTLIWGGSFPGQTDSWFPQNQSENSSPGVQQAAEALLTDIGDQGIRFVFDDFFGQWIIELNTM</sequence>
<evidence type="ECO:0000256" key="1">
    <source>
        <dbReference type="ARBA" id="ARBA00004613"/>
    </source>
</evidence>
<dbReference type="PROSITE" id="PS00330">
    <property type="entry name" value="HEMOLYSIN_CALCIUM"/>
    <property type="match status" value="4"/>
</dbReference>
<dbReference type="Gene3D" id="2.150.10.10">
    <property type="entry name" value="Serralysin-like metalloprotease, C-terminal"/>
    <property type="match status" value="6"/>
</dbReference>
<dbReference type="PANTHER" id="PTHR38340">
    <property type="entry name" value="S-LAYER PROTEIN"/>
    <property type="match status" value="1"/>
</dbReference>
<gene>
    <name evidence="3" type="ORF">ARTHRO_11351</name>
</gene>
<dbReference type="Pfam" id="PF00353">
    <property type="entry name" value="HemolysinCabind"/>
    <property type="match status" value="6"/>
</dbReference>